<dbReference type="Proteomes" id="UP001165289">
    <property type="component" value="Unassembled WGS sequence"/>
</dbReference>
<dbReference type="PANTHER" id="PTHR14963">
    <property type="entry name" value="RHO GTPASE ACTIVATING PROTEIN 18,19-RELATED"/>
    <property type="match status" value="1"/>
</dbReference>
<dbReference type="Pfam" id="PF00620">
    <property type="entry name" value="RhoGAP"/>
    <property type="match status" value="1"/>
</dbReference>
<sequence length="589" mass="66215">MSQTNDTKFLSELSPEHLLILQQLNTHRLESMDITTGQICTPKPPGAPKKGYKRLSMRRSKPVSQVFGRNLTKISTSYVKTSILDNHIAFKEWLQSEQDEPSLTDTDSIPAFVRNTPLRRSCPGRARGTLQRRPHTNSSLSIADLEFGEEAQRTGAPLPCFALEAVRHIVACGLRAEGVFRKSGSHVRMRQLREQWESGIMSDLQARDQLPGHYRFSIELHRTHDIAGLLKEFLRELPEPLLTRELLPTFLSLSDSTTPILPALRGLVCLLPERNRCLLQLLLFLCSEVLENSQFNKMDTHSLATVLAPGMLPNLTNQKDFTLASVSVVRQLIEASNDLFSVSESDWSILNLKSILLSNTNENSPLSASCQYPSPSPLLASESYEFGGRVKRFFKRALLSPFDSPNSVPKLKLGRIPNTDMSTGLYRSNNIGVIHCSDNSISSSPDSFRERSRTYGELKLRVSDRERISPGLIHPRLLTGPPLIFSPSENIMRINSTSKRQFIIRPINSSPLNDIGPNPKILTTNIHPEINRDIPKPFSKYTTHVTYNKLPLKPLHTSQIENTRYISSPASQSNDHLFDIKKITVLTDN</sequence>
<feature type="region of interest" description="Disordered" evidence="2">
    <location>
        <begin position="116"/>
        <end position="135"/>
    </location>
</feature>
<dbReference type="SMART" id="SM00324">
    <property type="entry name" value="RhoGAP"/>
    <property type="match status" value="1"/>
</dbReference>
<protein>
    <recommendedName>
        <fullName evidence="3">Rho-GAP domain-containing protein</fullName>
    </recommendedName>
</protein>
<proteinExistence type="predicted"/>
<dbReference type="InterPro" id="IPR008936">
    <property type="entry name" value="Rho_GTPase_activation_prot"/>
</dbReference>
<dbReference type="GO" id="GO:0005737">
    <property type="term" value="C:cytoplasm"/>
    <property type="evidence" value="ECO:0007669"/>
    <property type="project" value="TreeGrafter"/>
</dbReference>
<dbReference type="InterPro" id="IPR000198">
    <property type="entry name" value="RhoGAP_dom"/>
</dbReference>
<reference evidence="4 5" key="1">
    <citation type="journal article" date="2023" name="BMC Biol.">
        <title>The compact genome of the sponge Oopsacas minuta (Hexactinellida) is lacking key metazoan core genes.</title>
        <authorList>
            <person name="Santini S."/>
            <person name="Schenkelaars Q."/>
            <person name="Jourda C."/>
            <person name="Duchesne M."/>
            <person name="Belahbib H."/>
            <person name="Rocher C."/>
            <person name="Selva M."/>
            <person name="Riesgo A."/>
            <person name="Vervoort M."/>
            <person name="Leys S.P."/>
            <person name="Kodjabachian L."/>
            <person name="Le Bivic A."/>
            <person name="Borchiellini C."/>
            <person name="Claverie J.M."/>
            <person name="Renard E."/>
        </authorList>
    </citation>
    <scope>NUCLEOTIDE SEQUENCE [LARGE SCALE GENOMIC DNA]</scope>
    <source>
        <strain evidence="4">SPO-2</strain>
    </source>
</reference>
<dbReference type="SUPFAM" id="SSF48350">
    <property type="entry name" value="GTPase activation domain, GAP"/>
    <property type="match status" value="1"/>
</dbReference>
<evidence type="ECO:0000256" key="2">
    <source>
        <dbReference type="SAM" id="MobiDB-lite"/>
    </source>
</evidence>
<keyword evidence="1" id="KW-0343">GTPase activation</keyword>
<dbReference type="GO" id="GO:0005096">
    <property type="term" value="F:GTPase activator activity"/>
    <property type="evidence" value="ECO:0007669"/>
    <property type="project" value="UniProtKB-KW"/>
</dbReference>
<evidence type="ECO:0000256" key="1">
    <source>
        <dbReference type="ARBA" id="ARBA00022468"/>
    </source>
</evidence>
<evidence type="ECO:0000313" key="4">
    <source>
        <dbReference type="EMBL" id="KAI6658467.1"/>
    </source>
</evidence>
<gene>
    <name evidence="4" type="ORF">LOD99_15267</name>
</gene>
<name>A0AAV7KBC4_9METZ</name>
<dbReference type="GO" id="GO:0051056">
    <property type="term" value="P:regulation of small GTPase mediated signal transduction"/>
    <property type="evidence" value="ECO:0007669"/>
    <property type="project" value="TreeGrafter"/>
</dbReference>
<feature type="domain" description="Rho-GAP" evidence="3">
    <location>
        <begin position="145"/>
        <end position="340"/>
    </location>
</feature>
<dbReference type="PANTHER" id="PTHR14963:SF7">
    <property type="entry name" value="RHO GTPASE-ACTIVATING PROTEIN 19"/>
    <property type="match status" value="1"/>
</dbReference>
<dbReference type="Gene3D" id="1.10.555.10">
    <property type="entry name" value="Rho GTPase activation protein"/>
    <property type="match status" value="1"/>
</dbReference>
<dbReference type="CDD" id="cd00159">
    <property type="entry name" value="RhoGAP"/>
    <property type="match status" value="1"/>
</dbReference>
<dbReference type="EMBL" id="JAKMXF010000088">
    <property type="protein sequence ID" value="KAI6658467.1"/>
    <property type="molecule type" value="Genomic_DNA"/>
</dbReference>
<dbReference type="PROSITE" id="PS50238">
    <property type="entry name" value="RHOGAP"/>
    <property type="match status" value="1"/>
</dbReference>
<comment type="caution">
    <text evidence="4">The sequence shown here is derived from an EMBL/GenBank/DDBJ whole genome shotgun (WGS) entry which is preliminary data.</text>
</comment>
<organism evidence="4 5">
    <name type="scientific">Oopsacas minuta</name>
    <dbReference type="NCBI Taxonomy" id="111878"/>
    <lineage>
        <taxon>Eukaryota</taxon>
        <taxon>Metazoa</taxon>
        <taxon>Porifera</taxon>
        <taxon>Hexactinellida</taxon>
        <taxon>Hexasterophora</taxon>
        <taxon>Lyssacinosida</taxon>
        <taxon>Leucopsacidae</taxon>
        <taxon>Oopsacas</taxon>
    </lineage>
</organism>
<evidence type="ECO:0000259" key="3">
    <source>
        <dbReference type="PROSITE" id="PS50238"/>
    </source>
</evidence>
<evidence type="ECO:0000313" key="5">
    <source>
        <dbReference type="Proteomes" id="UP001165289"/>
    </source>
</evidence>
<feature type="compositionally biased region" description="Basic residues" evidence="2">
    <location>
        <begin position="50"/>
        <end position="59"/>
    </location>
</feature>
<feature type="region of interest" description="Disordered" evidence="2">
    <location>
        <begin position="36"/>
        <end position="59"/>
    </location>
</feature>
<accession>A0AAV7KBC4</accession>
<dbReference type="GO" id="GO:0007165">
    <property type="term" value="P:signal transduction"/>
    <property type="evidence" value="ECO:0007669"/>
    <property type="project" value="InterPro"/>
</dbReference>
<dbReference type="AlphaFoldDB" id="A0AAV7KBC4"/>
<keyword evidence="5" id="KW-1185">Reference proteome</keyword>